<protein>
    <submittedName>
        <fullName evidence="1">Uncharacterized protein</fullName>
    </submittedName>
</protein>
<dbReference type="AlphaFoldDB" id="A0A1G4WRH1"/>
<organism evidence="1 2">
    <name type="scientific">Mycolicibacterium fluoranthenivorans</name>
    <dbReference type="NCBI Taxonomy" id="258505"/>
    <lineage>
        <taxon>Bacteria</taxon>
        <taxon>Bacillati</taxon>
        <taxon>Actinomycetota</taxon>
        <taxon>Actinomycetes</taxon>
        <taxon>Mycobacteriales</taxon>
        <taxon>Mycobacteriaceae</taxon>
        <taxon>Mycolicibacterium</taxon>
    </lineage>
</organism>
<name>A0A1G4WRH1_9MYCO</name>
<dbReference type="EMBL" id="FMUB01000009">
    <property type="protein sequence ID" value="SCX28038.1"/>
    <property type="molecule type" value="Genomic_DNA"/>
</dbReference>
<gene>
    <name evidence="1" type="ORF">SAMN02799620_04503</name>
</gene>
<proteinExistence type="predicted"/>
<evidence type="ECO:0000313" key="2">
    <source>
        <dbReference type="Proteomes" id="UP000199707"/>
    </source>
</evidence>
<sequence>MPEQIGVPTGGDATAEDKEFTIALQQFASQLSPVEYAVLVAVLNTAMGPWRRMAERPADELLTPEECRLVDSLVEQSASKGHSWAATLG</sequence>
<dbReference type="STRING" id="1502745.SAMN02799620_04503"/>
<accession>A0A1G4WRH1</accession>
<dbReference type="RefSeq" id="WP_170847388.1">
    <property type="nucleotide sequence ID" value="NZ_FMUB01000009.1"/>
</dbReference>
<evidence type="ECO:0000313" key="1">
    <source>
        <dbReference type="EMBL" id="SCX28038.1"/>
    </source>
</evidence>
<reference evidence="2" key="1">
    <citation type="submission" date="2016-10" db="EMBL/GenBank/DDBJ databases">
        <authorList>
            <person name="Varghese N."/>
            <person name="Submissions S."/>
        </authorList>
    </citation>
    <scope>NUCLEOTIDE SEQUENCE [LARGE SCALE GENOMIC DNA]</scope>
    <source>
        <strain evidence="2">UNC267MFSha1.1M11</strain>
    </source>
</reference>
<dbReference type="Proteomes" id="UP000199707">
    <property type="component" value="Unassembled WGS sequence"/>
</dbReference>